<dbReference type="Proteomes" id="UP000034054">
    <property type="component" value="Unassembled WGS sequence"/>
</dbReference>
<sequence>MHRSFHIDELTKVLVLDEDEFVEGAISFSGSSSYGGELARQVEFWRRLRVCVCGHKAQRLLSEQTGELLSRAQLEAYIAQVWDALNMLTVDGASEWHKQRVRRPVLDLLISLNPLGLGDTYESRWNRIDIITALAESYRVKPSDFFVKISGAHDWVLRVTSSPDQYRAAVYTRLEGLMPDRLERVFRRQYEELNRQFGSICVQELVSRQLQGLQGDNYWALRAGLLQQMEERIARVWPYLSNPPNAEEFA</sequence>
<dbReference type="AlphaFoldDB" id="A0A0G1XMC6"/>
<evidence type="ECO:0000313" key="2">
    <source>
        <dbReference type="Proteomes" id="UP000034054"/>
    </source>
</evidence>
<comment type="caution">
    <text evidence="1">The sequence shown here is derived from an EMBL/GenBank/DDBJ whole genome shotgun (WGS) entry which is preliminary data.</text>
</comment>
<accession>A0A0G1XMC6</accession>
<gene>
    <name evidence="1" type="ORF">UY76_C0028G0009</name>
</gene>
<evidence type="ECO:0000313" key="1">
    <source>
        <dbReference type="EMBL" id="KKW32438.1"/>
    </source>
</evidence>
<protein>
    <submittedName>
        <fullName evidence="1">Uncharacterized protein</fullName>
    </submittedName>
</protein>
<dbReference type="EMBL" id="LCRH01000028">
    <property type="protein sequence ID" value="KKW32438.1"/>
    <property type="molecule type" value="Genomic_DNA"/>
</dbReference>
<organism evidence="1 2">
    <name type="scientific">Candidatus Uhrbacteria bacterium GW2011_GWA2_52_8d</name>
    <dbReference type="NCBI Taxonomy" id="1618979"/>
    <lineage>
        <taxon>Bacteria</taxon>
        <taxon>Candidatus Uhriibacteriota</taxon>
    </lineage>
</organism>
<reference evidence="1 2" key="1">
    <citation type="journal article" date="2015" name="Nature">
        <title>rRNA introns, odd ribosomes, and small enigmatic genomes across a large radiation of phyla.</title>
        <authorList>
            <person name="Brown C.T."/>
            <person name="Hug L.A."/>
            <person name="Thomas B.C."/>
            <person name="Sharon I."/>
            <person name="Castelle C.J."/>
            <person name="Singh A."/>
            <person name="Wilkins M.J."/>
            <person name="Williams K.H."/>
            <person name="Banfield J.F."/>
        </authorList>
    </citation>
    <scope>NUCLEOTIDE SEQUENCE [LARGE SCALE GENOMIC DNA]</scope>
</reference>
<name>A0A0G1XMC6_9BACT</name>
<proteinExistence type="predicted"/>